<dbReference type="GO" id="GO:0005524">
    <property type="term" value="F:ATP binding"/>
    <property type="evidence" value="ECO:0007669"/>
    <property type="project" value="UniProtKB-KW"/>
</dbReference>
<dbReference type="EMBL" id="AP019514">
    <property type="protein sequence ID" value="BBI65350.1"/>
    <property type="molecule type" value="Genomic_DNA"/>
</dbReference>
<feature type="domain" description="ATP synthase alpha subunit C-terminal" evidence="10">
    <location>
        <begin position="1"/>
        <end position="111"/>
    </location>
</feature>
<evidence type="ECO:0000313" key="11">
    <source>
        <dbReference type="EMBL" id="BBI65350.1"/>
    </source>
</evidence>
<dbReference type="GO" id="GO:0043531">
    <property type="term" value="F:ADP binding"/>
    <property type="evidence" value="ECO:0007669"/>
    <property type="project" value="TreeGrafter"/>
</dbReference>
<dbReference type="KEGG" id="hsr:HSBAA_66560"/>
<evidence type="ECO:0000256" key="1">
    <source>
        <dbReference type="ARBA" id="ARBA00022448"/>
    </source>
</evidence>
<dbReference type="SUPFAM" id="SSF47917">
    <property type="entry name" value="C-terminal domain of alpha and beta subunits of F1 ATP synthase"/>
    <property type="match status" value="1"/>
</dbReference>
<evidence type="ECO:0000256" key="2">
    <source>
        <dbReference type="ARBA" id="ARBA00022741"/>
    </source>
</evidence>
<name>A0A455UGI0_9GAMM</name>
<dbReference type="InterPro" id="IPR038376">
    <property type="entry name" value="ATP_synth_asu_C_sf"/>
</dbReference>
<dbReference type="GO" id="GO:0045259">
    <property type="term" value="C:proton-transporting ATP synthase complex"/>
    <property type="evidence" value="ECO:0007669"/>
    <property type="project" value="UniProtKB-KW"/>
</dbReference>
<dbReference type="InterPro" id="IPR005294">
    <property type="entry name" value="ATP_synth_F1_asu"/>
</dbReference>
<keyword evidence="7" id="KW-0139">CF(1)</keyword>
<keyword evidence="2" id="KW-0547">Nucleotide-binding</keyword>
<evidence type="ECO:0000256" key="7">
    <source>
        <dbReference type="ARBA" id="ARBA00023196"/>
    </source>
</evidence>
<evidence type="ECO:0000256" key="8">
    <source>
        <dbReference type="ARBA" id="ARBA00023310"/>
    </source>
</evidence>
<evidence type="ECO:0000256" key="9">
    <source>
        <dbReference type="ARBA" id="ARBA00026013"/>
    </source>
</evidence>
<evidence type="ECO:0000256" key="5">
    <source>
        <dbReference type="ARBA" id="ARBA00023065"/>
    </source>
</evidence>
<protein>
    <recommendedName>
        <fullName evidence="10">ATP synthase alpha subunit C-terminal domain-containing protein</fullName>
    </recommendedName>
</protein>
<keyword evidence="8" id="KW-0066">ATP synthesis</keyword>
<dbReference type="InterPro" id="IPR000793">
    <property type="entry name" value="ATP_synth_asu_C"/>
</dbReference>
<evidence type="ECO:0000256" key="3">
    <source>
        <dbReference type="ARBA" id="ARBA00022781"/>
    </source>
</evidence>
<organism evidence="11 12">
    <name type="scientific">Vreelandella sulfidaeris</name>
    <dbReference type="NCBI Taxonomy" id="115553"/>
    <lineage>
        <taxon>Bacteria</taxon>
        <taxon>Pseudomonadati</taxon>
        <taxon>Pseudomonadota</taxon>
        <taxon>Gammaproteobacteria</taxon>
        <taxon>Oceanospirillales</taxon>
        <taxon>Halomonadaceae</taxon>
        <taxon>Vreelandella</taxon>
    </lineage>
</organism>
<dbReference type="FunFam" id="1.20.150.20:FF:000001">
    <property type="entry name" value="ATP synthase subunit alpha"/>
    <property type="match status" value="1"/>
</dbReference>
<evidence type="ECO:0000256" key="4">
    <source>
        <dbReference type="ARBA" id="ARBA00022840"/>
    </source>
</evidence>
<sequence length="117" mass="13387">MAQYRELAAFSQFASDLDEATRKQLEHGQRVTELMKQNQYSPMSVAEMALSLYAANEGYLDDVEVNKVLDFERALHDYMKSEHGDLLDKINQTGDYNGEIQDSLKSGLEKFKATQSW</sequence>
<dbReference type="PANTHER" id="PTHR48082">
    <property type="entry name" value="ATP SYNTHASE SUBUNIT ALPHA, MITOCHONDRIAL"/>
    <property type="match status" value="1"/>
</dbReference>
<keyword evidence="1" id="KW-0813">Transport</keyword>
<comment type="subunit">
    <text evidence="9">F-type ATPases have 2 components, CF(1) - the catalytic core - and CF(0) - the membrane proton channel. CF(1) has five subunits: alpha(3), beta(3), gamma(1), delta(1), epsilon(1). CF(0) has four main subunits: a(1), b(1), b'(1) and c(9-12).</text>
</comment>
<gene>
    <name evidence="11" type="ORF">HSBAA_66560</name>
</gene>
<keyword evidence="6" id="KW-0472">Membrane</keyword>
<keyword evidence="3" id="KW-0375">Hydrogen ion transport</keyword>
<proteinExistence type="predicted"/>
<reference evidence="11 12" key="1">
    <citation type="journal article" date="2019" name="Microbiol. Resour. Announc.">
        <title>Complete Genome Sequence of Halomonas sulfidaeris Strain Esulfide1 Isolated from a Metal Sulfide Rock at a Depth of 2,200 Meters, Obtained Using Nanopore Sequencing.</title>
        <authorList>
            <person name="Saito M."/>
            <person name="Nishigata A."/>
            <person name="Galipon J."/>
            <person name="Arakawa K."/>
        </authorList>
    </citation>
    <scope>NUCLEOTIDE SEQUENCE [LARGE SCALE GENOMIC DNA]</scope>
    <source>
        <strain evidence="11 12">ATCC BAA-803</strain>
    </source>
</reference>
<keyword evidence="4" id="KW-0067">ATP-binding</keyword>
<dbReference type="PANTHER" id="PTHR48082:SF2">
    <property type="entry name" value="ATP SYNTHASE SUBUNIT ALPHA, MITOCHONDRIAL"/>
    <property type="match status" value="1"/>
</dbReference>
<dbReference type="Proteomes" id="UP000320231">
    <property type="component" value="Chromosome"/>
</dbReference>
<dbReference type="AlphaFoldDB" id="A0A455UGI0"/>
<evidence type="ECO:0000256" key="6">
    <source>
        <dbReference type="ARBA" id="ARBA00023136"/>
    </source>
</evidence>
<dbReference type="CDD" id="cd18113">
    <property type="entry name" value="ATP-synt_F1_alpha_C"/>
    <property type="match status" value="1"/>
</dbReference>
<dbReference type="GO" id="GO:0046933">
    <property type="term" value="F:proton-transporting ATP synthase activity, rotational mechanism"/>
    <property type="evidence" value="ECO:0007669"/>
    <property type="project" value="InterPro"/>
</dbReference>
<evidence type="ECO:0000313" key="12">
    <source>
        <dbReference type="Proteomes" id="UP000320231"/>
    </source>
</evidence>
<dbReference type="Pfam" id="PF00306">
    <property type="entry name" value="ATP-synt_ab_C"/>
    <property type="match status" value="1"/>
</dbReference>
<accession>A0A455UGI0</accession>
<dbReference type="Gene3D" id="1.20.150.20">
    <property type="entry name" value="ATP synthase alpha/beta chain, C-terminal domain"/>
    <property type="match status" value="1"/>
</dbReference>
<evidence type="ECO:0000259" key="10">
    <source>
        <dbReference type="Pfam" id="PF00306"/>
    </source>
</evidence>
<keyword evidence="5" id="KW-0406">Ion transport</keyword>